<feature type="transmembrane region" description="Helical" evidence="1">
    <location>
        <begin position="12"/>
        <end position="37"/>
    </location>
</feature>
<feature type="transmembrane region" description="Helical" evidence="1">
    <location>
        <begin position="477"/>
        <end position="495"/>
    </location>
</feature>
<keyword evidence="3" id="KW-1185">Reference proteome</keyword>
<evidence type="ECO:0000256" key="1">
    <source>
        <dbReference type="SAM" id="Phobius"/>
    </source>
</evidence>
<feature type="transmembrane region" description="Helical" evidence="1">
    <location>
        <begin position="146"/>
        <end position="164"/>
    </location>
</feature>
<feature type="transmembrane region" description="Helical" evidence="1">
    <location>
        <begin position="81"/>
        <end position="100"/>
    </location>
</feature>
<dbReference type="EnsemblBacteria" id="ADF63533">
    <property type="protein sequence ID" value="ADF63533"/>
    <property type="gene ID" value="ECL_03999"/>
</dbReference>
<proteinExistence type="predicted"/>
<name>A0A0H3CNR2_ENTCC</name>
<feature type="transmembrane region" description="Helical" evidence="1">
    <location>
        <begin position="327"/>
        <end position="360"/>
    </location>
</feature>
<dbReference type="STRING" id="716541.ECL_03999"/>
<keyword evidence="1" id="KW-0472">Membrane</keyword>
<feature type="transmembrane region" description="Helical" evidence="1">
    <location>
        <begin position="284"/>
        <end position="307"/>
    </location>
</feature>
<reference evidence="2 3" key="1">
    <citation type="journal article" date="2010" name="J. Bacteriol.">
        <title>Complete genome sequence of Enterobacter cloacae subsp. cloacae type strain ATCC 13047.</title>
        <authorList>
            <person name="Ren Y."/>
            <person name="Ren Y."/>
            <person name="Zhou Z."/>
            <person name="Guo X."/>
            <person name="Li Y."/>
            <person name="Feng L."/>
            <person name="Wang L."/>
        </authorList>
    </citation>
    <scope>NUCLEOTIDE SEQUENCE [LARGE SCALE GENOMIC DNA]</scope>
    <source>
        <strain evidence="3">ATCC 13047 / DSM 30054 / NBRC 13535 / NCTC 10005 / WDCM 00083 / NCDC 279-56</strain>
    </source>
</reference>
<dbReference type="eggNOG" id="COG2233">
    <property type="taxonomic scope" value="Bacteria"/>
</dbReference>
<dbReference type="PANTHER" id="PTHR31610">
    <property type="entry name" value="SLR0360 PROTEIN"/>
    <property type="match status" value="1"/>
</dbReference>
<sequence length="526" mass="55930">MKNMKLEWKRGDWAAYFGLMTNNLTNLLTMMGLLIFVVGIPKEIVYGRIAPAFGLAVLVASVCYAWFGLQMARATGRTDVTALPSGPSAPSIFTVTFLVLMPVYQQTGDADFAIQIGLVWCFVEAMILAGGSFLGETIRKMIPRTVLLSCLSGLGLLLLAMNPMLQAFEAPTVSFIVLLLIFINWFGKKPIFARIPTGLLLLIAGTVLAWISGLQSPEAIKASMSSFGFNPPEVHVEGFLQGLPHALPYLASAVPLGLANYIFDLENIESAHAAGDEYPTRKVMLANGLASMLGCLMGNPFPVTVYVGHAGWKAMGASIGYTLASGVTMFIVPLFGLGAFMLAIIPMTAIVPILVFIGVVTANQVVRETPKVEVPVIFICLFPWIANWALTMMNSVMGAAGTSAAKIGTDVLHSKGIYYEGLVHLGSGAPLASMLWGCIAIFAIINKPLRGAVAAAGGALLALFGVIHAPVVGFAEGSSLMFVTAYLMMGGMFVVKHVLDISVNPPLPVGEGRGEGTRTHLLKETK</sequence>
<dbReference type="OrthoDB" id="3320984at2"/>
<dbReference type="PATRIC" id="fig|716541.4.peg.4152"/>
<feature type="transmembrane region" description="Helical" evidence="1">
    <location>
        <begin position="199"/>
        <end position="216"/>
    </location>
</feature>
<organism evidence="2 3">
    <name type="scientific">Enterobacter cloacae subsp. cloacae (strain ATCC 13047 / DSM 30054 / NBRC 13535 / NCTC 10005 / WDCM 00083 / NCDC 279-56)</name>
    <dbReference type="NCBI Taxonomy" id="716541"/>
    <lineage>
        <taxon>Bacteria</taxon>
        <taxon>Pseudomonadati</taxon>
        <taxon>Pseudomonadota</taxon>
        <taxon>Gammaproteobacteria</taxon>
        <taxon>Enterobacterales</taxon>
        <taxon>Enterobacteriaceae</taxon>
        <taxon>Enterobacter</taxon>
        <taxon>Enterobacter cloacae complex</taxon>
    </lineage>
</organism>
<feature type="transmembrane region" description="Helical" evidence="1">
    <location>
        <begin position="372"/>
        <end position="390"/>
    </location>
</feature>
<dbReference type="PANTHER" id="PTHR31610:SF0">
    <property type="entry name" value="SLC26A_SULP TRANSPORTER DOMAIN-CONTAINING PROTEIN"/>
    <property type="match status" value="1"/>
</dbReference>
<feature type="transmembrane region" description="Helical" evidence="1">
    <location>
        <begin position="49"/>
        <end position="69"/>
    </location>
</feature>
<feature type="transmembrane region" description="Helical" evidence="1">
    <location>
        <begin position="170"/>
        <end position="187"/>
    </location>
</feature>
<keyword evidence="1" id="KW-1133">Transmembrane helix</keyword>
<gene>
    <name evidence="2" type="ordered locus">ECL_03999</name>
</gene>
<evidence type="ECO:0000313" key="2">
    <source>
        <dbReference type="EMBL" id="ADF63533.1"/>
    </source>
</evidence>
<dbReference type="KEGG" id="enc:ECL_03999"/>
<keyword evidence="1" id="KW-0812">Transmembrane</keyword>
<dbReference type="RefSeq" id="WP_013098405.1">
    <property type="nucleotide sequence ID" value="NC_014121.1"/>
</dbReference>
<accession>A0A0H3CNR2</accession>
<dbReference type="AlphaFoldDB" id="A0A0H3CNR2"/>
<dbReference type="Proteomes" id="UP000002363">
    <property type="component" value="Chromosome"/>
</dbReference>
<feature type="transmembrane region" description="Helical" evidence="1">
    <location>
        <begin position="452"/>
        <end position="471"/>
    </location>
</feature>
<protein>
    <submittedName>
        <fullName evidence="2">Xanthine/uracil/vitamin C permease</fullName>
    </submittedName>
</protein>
<dbReference type="EMBL" id="CP001918">
    <property type="protein sequence ID" value="ADF63533.1"/>
    <property type="molecule type" value="Genomic_DNA"/>
</dbReference>
<feature type="transmembrane region" description="Helical" evidence="1">
    <location>
        <begin position="422"/>
        <end position="445"/>
    </location>
</feature>
<evidence type="ECO:0000313" key="3">
    <source>
        <dbReference type="Proteomes" id="UP000002363"/>
    </source>
</evidence>
<dbReference type="GeneID" id="83574846"/>
<feature type="transmembrane region" description="Helical" evidence="1">
    <location>
        <begin position="112"/>
        <end position="134"/>
    </location>
</feature>
<dbReference type="HOGENOM" id="CLU_020957_1_0_6"/>